<sequence>MLDVITRRGLLGFIDGTVQAPPKTVTTSVNGPKGGNTTHEERENEEYVAWKRSDDLVRKWIMDRLKWYMWIQVGRFEIAGVDYFTAKELWEGIAGEEQDHRLFHYLELYKAEIKGDWETAEKFIRKEPDAVKARITVDSETALIVAVKRVGGKNFVEKLVQKMSPNDLAICDNGGRTALHMAAGFGNIEVAKLLVGKNRALPDMETHSEETALFYAAERGDRKMVEWLMEVTDPNKVLLGEQGFKNLYQLTHSQLYDIALKLLKCNPWLAYGKQEEEDLKFHALATLGGTPSSFKSGNNFNFLQEFIYSRMKIKKNIANNHNRGDIEAPLASNNSGATNGIIVKPIRVIRDKKLLHNQALDLLKFLCELAIDPGYYFKADRNFRLPLERASSMGIHEIVEEILRVYPYAIYLENKEKQSIFQQAIVFRQEKVFSLIYQHEESMALVLSKGDNSNNNALHLAGYAARPEQAYRRLNAALHMQSELQWFKEVERLILPKNREERNNDKKTPALVFSDAHKELVEKGEKWLKDTASSCPIIASIIATVAFAAALQVPGGNNNNGLPNLNQQTAFIIFGIFNGSALFSSIASLLLFLSVLSSRYAEEDFLVILPSKFILGLAWLILSILFTLTAFGAVLYLVFGENKVWIHIPAVVALGFILVSLRAFQFPLIVDMIKSTYGSDIFYKKGHRISNWLDIKKRL</sequence>
<organism evidence="1 2">
    <name type="scientific">Vaccinium darrowii</name>
    <dbReference type="NCBI Taxonomy" id="229202"/>
    <lineage>
        <taxon>Eukaryota</taxon>
        <taxon>Viridiplantae</taxon>
        <taxon>Streptophyta</taxon>
        <taxon>Embryophyta</taxon>
        <taxon>Tracheophyta</taxon>
        <taxon>Spermatophyta</taxon>
        <taxon>Magnoliopsida</taxon>
        <taxon>eudicotyledons</taxon>
        <taxon>Gunneridae</taxon>
        <taxon>Pentapetalae</taxon>
        <taxon>asterids</taxon>
        <taxon>Ericales</taxon>
        <taxon>Ericaceae</taxon>
        <taxon>Vaccinioideae</taxon>
        <taxon>Vaccinieae</taxon>
        <taxon>Vaccinium</taxon>
    </lineage>
</organism>
<dbReference type="Proteomes" id="UP000828048">
    <property type="component" value="Chromosome 5"/>
</dbReference>
<dbReference type="EMBL" id="CM037155">
    <property type="protein sequence ID" value="KAH7847309.1"/>
    <property type="molecule type" value="Genomic_DNA"/>
</dbReference>
<gene>
    <name evidence="1" type="ORF">Vadar_024525</name>
</gene>
<evidence type="ECO:0000313" key="2">
    <source>
        <dbReference type="Proteomes" id="UP000828048"/>
    </source>
</evidence>
<name>A0ACB7Y1I7_9ERIC</name>
<keyword evidence="2" id="KW-1185">Reference proteome</keyword>
<protein>
    <submittedName>
        <fullName evidence="1">Uncharacterized protein</fullName>
    </submittedName>
</protein>
<comment type="caution">
    <text evidence="1">The sequence shown here is derived from an EMBL/GenBank/DDBJ whole genome shotgun (WGS) entry which is preliminary data.</text>
</comment>
<proteinExistence type="predicted"/>
<accession>A0ACB7Y1I7</accession>
<evidence type="ECO:0000313" key="1">
    <source>
        <dbReference type="EMBL" id="KAH7847309.1"/>
    </source>
</evidence>
<reference evidence="1 2" key="1">
    <citation type="journal article" date="2021" name="Hortic Res">
        <title>High-quality reference genome and annotation aids understanding of berry development for evergreen blueberry (Vaccinium darrowii).</title>
        <authorList>
            <person name="Yu J."/>
            <person name="Hulse-Kemp A.M."/>
            <person name="Babiker E."/>
            <person name="Staton M."/>
        </authorList>
    </citation>
    <scope>NUCLEOTIDE SEQUENCE [LARGE SCALE GENOMIC DNA]</scope>
    <source>
        <strain evidence="2">cv. NJ 8807/NJ 8810</strain>
        <tissue evidence="1">Young leaf</tissue>
    </source>
</reference>